<dbReference type="PANTHER" id="PTHR46230">
    <property type="match status" value="1"/>
</dbReference>
<dbReference type="GO" id="GO:0044572">
    <property type="term" value="P:[4Fe-4S] cluster assembly"/>
    <property type="evidence" value="ECO:0007669"/>
    <property type="project" value="TreeGrafter"/>
</dbReference>
<dbReference type="Gene3D" id="3.30.300.90">
    <property type="entry name" value="BolA-like"/>
    <property type="match status" value="1"/>
</dbReference>
<evidence type="ECO:0000313" key="4">
    <source>
        <dbReference type="Proteomes" id="UP000016923"/>
    </source>
</evidence>
<evidence type="ECO:0000256" key="2">
    <source>
        <dbReference type="SAM" id="MobiDB-lite"/>
    </source>
</evidence>
<dbReference type="InterPro" id="IPR036065">
    <property type="entry name" value="BolA-like_sf"/>
</dbReference>
<protein>
    <recommendedName>
        <fullName evidence="5">Bola-like protein</fullName>
    </recommendedName>
</protein>
<name>S3BQ20_OPHP1</name>
<evidence type="ECO:0000313" key="3">
    <source>
        <dbReference type="EMBL" id="EPE03434.1"/>
    </source>
</evidence>
<dbReference type="PANTHER" id="PTHR46230:SF7">
    <property type="entry name" value="BOLA-LIKE PROTEIN 1"/>
    <property type="match status" value="1"/>
</dbReference>
<dbReference type="SUPFAM" id="SSF82657">
    <property type="entry name" value="BolA-like"/>
    <property type="match status" value="1"/>
</dbReference>
<evidence type="ECO:0000256" key="1">
    <source>
        <dbReference type="RuleBase" id="RU003860"/>
    </source>
</evidence>
<feature type="region of interest" description="Disordered" evidence="2">
    <location>
        <begin position="109"/>
        <end position="133"/>
    </location>
</feature>
<comment type="similarity">
    <text evidence="1">Belongs to the BolA/IbaG family.</text>
</comment>
<dbReference type="Pfam" id="PF01722">
    <property type="entry name" value="BolA"/>
    <property type="match status" value="1"/>
</dbReference>
<accession>S3BQ20</accession>
<dbReference type="Proteomes" id="UP000016923">
    <property type="component" value="Unassembled WGS sequence"/>
</dbReference>
<dbReference type="eggNOG" id="KOG2313">
    <property type="taxonomic scope" value="Eukaryota"/>
</dbReference>
<keyword evidence="4" id="KW-1185">Reference proteome</keyword>
<dbReference type="OMA" id="CYIVEAF"/>
<reference evidence="3 4" key="1">
    <citation type="journal article" date="2013" name="BMC Genomics">
        <title>The genome and transcriptome of the pine saprophyte Ophiostoma piceae, and a comparison with the bark beetle-associated pine pathogen Grosmannia clavigera.</title>
        <authorList>
            <person name="Haridas S."/>
            <person name="Wang Y."/>
            <person name="Lim L."/>
            <person name="Massoumi Alamouti S."/>
            <person name="Jackman S."/>
            <person name="Docking R."/>
            <person name="Robertson G."/>
            <person name="Birol I."/>
            <person name="Bohlmann J."/>
            <person name="Breuil C."/>
        </authorList>
    </citation>
    <scope>NUCLEOTIDE SEQUENCE [LARGE SCALE GENOMIC DNA]</scope>
    <source>
        <strain evidence="3 4">UAMH 11346</strain>
    </source>
</reference>
<dbReference type="EMBL" id="KE148167">
    <property type="protein sequence ID" value="EPE03434.1"/>
    <property type="molecule type" value="Genomic_DNA"/>
</dbReference>
<evidence type="ECO:0008006" key="5">
    <source>
        <dbReference type="Google" id="ProtNLM"/>
    </source>
</evidence>
<dbReference type="GO" id="GO:0005759">
    <property type="term" value="C:mitochondrial matrix"/>
    <property type="evidence" value="ECO:0007669"/>
    <property type="project" value="TreeGrafter"/>
</dbReference>
<dbReference type="AlphaFoldDB" id="S3BQ20"/>
<dbReference type="STRING" id="1262450.S3BQ20"/>
<feature type="compositionally biased region" description="Basic and acidic residues" evidence="2">
    <location>
        <begin position="112"/>
        <end position="123"/>
    </location>
</feature>
<dbReference type="HOGENOM" id="CLU_109462_2_0_1"/>
<sequence length="133" mass="14932">MLRLLPRRLGIRSLATMPSSTPIEDAIRERLAPLNPTRLDIFNDSHMHAHHEAMAGVTSAETHFRLVITTDAFEAKRQPARHRMIYTLLDDEIKREGGIHALQLRTMTPEEEAAKEGAKKKTTSEAVGCGKDH</sequence>
<dbReference type="VEuPathDB" id="FungiDB:F503_06607"/>
<proteinExistence type="inferred from homology"/>
<dbReference type="OrthoDB" id="411584at2759"/>
<gene>
    <name evidence="3" type="ORF">F503_06607</name>
</gene>
<organism evidence="3 4">
    <name type="scientific">Ophiostoma piceae (strain UAMH 11346)</name>
    <name type="common">Sap stain fungus</name>
    <dbReference type="NCBI Taxonomy" id="1262450"/>
    <lineage>
        <taxon>Eukaryota</taxon>
        <taxon>Fungi</taxon>
        <taxon>Dikarya</taxon>
        <taxon>Ascomycota</taxon>
        <taxon>Pezizomycotina</taxon>
        <taxon>Sordariomycetes</taxon>
        <taxon>Sordariomycetidae</taxon>
        <taxon>Ophiostomatales</taxon>
        <taxon>Ophiostomataceae</taxon>
        <taxon>Ophiostoma</taxon>
    </lineage>
</organism>
<dbReference type="InterPro" id="IPR002634">
    <property type="entry name" value="BolA"/>
</dbReference>